<reference evidence="1 2" key="1">
    <citation type="submission" date="2017-11" db="EMBL/GenBank/DDBJ databases">
        <title>Complete genome of Rhizobium leguminosarum Norway, an ineffective micro-symbiont.</title>
        <authorList>
            <person name="Hoffrichter A."/>
            <person name="Liang J."/>
            <person name="Brachmann A."/>
            <person name="Marin M."/>
        </authorList>
    </citation>
    <scope>NUCLEOTIDE SEQUENCE [LARGE SCALE GENOMIC DNA]</scope>
    <source>
        <strain evidence="1 2">Norway</strain>
    </source>
</reference>
<evidence type="ECO:0000313" key="1">
    <source>
        <dbReference type="EMBL" id="AUW42548.1"/>
    </source>
</evidence>
<sequence>MRLSPAERGGHTLRRMMHVAAGRLKLIAYSPVFSDDWRLEWTETPSSALERRLDTIIDDIEAAARNFDRDAGPT</sequence>
<dbReference type="AlphaFoldDB" id="A0A2K9Z2S8"/>
<dbReference type="Proteomes" id="UP000238523">
    <property type="component" value="Chromosome"/>
</dbReference>
<gene>
    <name evidence="1" type="ORF">CUJ84_Chr002184</name>
</gene>
<evidence type="ECO:0000313" key="2">
    <source>
        <dbReference type="Proteomes" id="UP000238523"/>
    </source>
</evidence>
<proteinExistence type="predicted"/>
<accession>A0A2K9Z2S8</accession>
<organism evidence="1 2">
    <name type="scientific">Rhizobium leguminosarum</name>
    <dbReference type="NCBI Taxonomy" id="384"/>
    <lineage>
        <taxon>Bacteria</taxon>
        <taxon>Pseudomonadati</taxon>
        <taxon>Pseudomonadota</taxon>
        <taxon>Alphaproteobacteria</taxon>
        <taxon>Hyphomicrobiales</taxon>
        <taxon>Rhizobiaceae</taxon>
        <taxon>Rhizobium/Agrobacterium group</taxon>
        <taxon>Rhizobium</taxon>
    </lineage>
</organism>
<dbReference type="EMBL" id="CP025012">
    <property type="protein sequence ID" value="AUW42548.1"/>
    <property type="molecule type" value="Genomic_DNA"/>
</dbReference>
<name>A0A2K9Z2S8_RHILE</name>
<protein>
    <submittedName>
        <fullName evidence="1">Uncharacterized protein</fullName>
    </submittedName>
</protein>